<protein>
    <submittedName>
        <fullName evidence="1">Uncharacterized protein</fullName>
    </submittedName>
</protein>
<organism evidence="1 2">
    <name type="scientific">Pseudoxanthomonas broegbernensis</name>
    <dbReference type="NCBI Taxonomy" id="83619"/>
    <lineage>
        <taxon>Bacteria</taxon>
        <taxon>Pseudomonadati</taxon>
        <taxon>Pseudomonadota</taxon>
        <taxon>Gammaproteobacteria</taxon>
        <taxon>Lysobacterales</taxon>
        <taxon>Lysobacteraceae</taxon>
        <taxon>Pseudoxanthomonas</taxon>
    </lineage>
</organism>
<reference evidence="1 2" key="1">
    <citation type="submission" date="2017-10" db="EMBL/GenBank/DDBJ databases">
        <title>Whole genome sequencing of Pseudoxanthomonas broegbernensis DSM 12573(T).</title>
        <authorList>
            <person name="Kumar S."/>
            <person name="Bansal K."/>
            <person name="Kaur A."/>
            <person name="Patil P."/>
            <person name="Sharma S."/>
            <person name="Patil P.B."/>
        </authorList>
    </citation>
    <scope>NUCLEOTIDE SEQUENCE [LARGE SCALE GENOMIC DNA]</scope>
    <source>
        <strain evidence="1 2">DSM 12573</strain>
    </source>
</reference>
<dbReference type="Proteomes" id="UP000462066">
    <property type="component" value="Unassembled WGS sequence"/>
</dbReference>
<dbReference type="EMBL" id="MWIP01000001">
    <property type="protein sequence ID" value="KAF1687900.1"/>
    <property type="molecule type" value="Genomic_DNA"/>
</dbReference>
<evidence type="ECO:0000313" key="2">
    <source>
        <dbReference type="Proteomes" id="UP000462066"/>
    </source>
</evidence>
<evidence type="ECO:0000313" key="1">
    <source>
        <dbReference type="EMBL" id="KAF1687900.1"/>
    </source>
</evidence>
<name>A0A7V8GPT4_9GAMM</name>
<keyword evidence="2" id="KW-1185">Reference proteome</keyword>
<proteinExistence type="predicted"/>
<accession>A0A7V8GPT4</accession>
<gene>
    <name evidence="1" type="ORF">B1992_00165</name>
</gene>
<dbReference type="AlphaFoldDB" id="A0A7V8GPT4"/>
<sequence>MTAVQTYQVAFKFQFQQDFTNQQVQIQIADTNNFVMQSNERVQLQPYQDSYTPPLLNFSVSNKLMFFNIAKGSAAQGLQGLAWATFTDAGNNETLNLDLQVPGGLMNVYYAVLNTSSSGQLKPGQNTISVVQ</sequence>
<comment type="caution">
    <text evidence="1">The sequence shown here is derived from an EMBL/GenBank/DDBJ whole genome shotgun (WGS) entry which is preliminary data.</text>
</comment>